<dbReference type="EMBL" id="LQYT01000043">
    <property type="protein sequence ID" value="KYD19254.1"/>
    <property type="molecule type" value="Genomic_DNA"/>
</dbReference>
<organism evidence="1 2">
    <name type="scientific">Caldibacillus debilis</name>
    <dbReference type="NCBI Taxonomy" id="301148"/>
    <lineage>
        <taxon>Bacteria</taxon>
        <taxon>Bacillati</taxon>
        <taxon>Bacillota</taxon>
        <taxon>Bacilli</taxon>
        <taxon>Bacillales</taxon>
        <taxon>Bacillaceae</taxon>
        <taxon>Caldibacillus</taxon>
    </lineage>
</organism>
<dbReference type="STRING" id="301148.B4135_2178"/>
<accession>A0A150M3S4</accession>
<dbReference type="AlphaFoldDB" id="A0A150M3S4"/>
<comment type="caution">
    <text evidence="1">The sequence shown here is derived from an EMBL/GenBank/DDBJ whole genome shotgun (WGS) entry which is preliminary data.</text>
</comment>
<name>A0A150M3S4_9BACI</name>
<reference evidence="1 2" key="1">
    <citation type="submission" date="2016-01" db="EMBL/GenBank/DDBJ databases">
        <title>Draft Genome Sequences of Seven Thermophilic Sporeformers Isolated from Foods.</title>
        <authorList>
            <person name="Berendsen E.M."/>
            <person name="Wells-Bennik M.H."/>
            <person name="Krawcyk A.O."/>
            <person name="De Jong A."/>
            <person name="Holsappel S."/>
            <person name="Eijlander R.T."/>
            <person name="Kuipers O.P."/>
        </authorList>
    </citation>
    <scope>NUCLEOTIDE SEQUENCE [LARGE SCALE GENOMIC DNA]</scope>
    <source>
        <strain evidence="1 2">B4135</strain>
    </source>
</reference>
<gene>
    <name evidence="1" type="ORF">B4135_2178</name>
</gene>
<sequence>MEEICGPNGGAWKGGFFLNFFCKKENVLLDAITKENPPIAAGLPFRIHV</sequence>
<evidence type="ECO:0000313" key="1">
    <source>
        <dbReference type="EMBL" id="KYD19254.1"/>
    </source>
</evidence>
<proteinExistence type="predicted"/>
<evidence type="ECO:0000313" key="2">
    <source>
        <dbReference type="Proteomes" id="UP000075683"/>
    </source>
</evidence>
<protein>
    <submittedName>
        <fullName evidence="1">Uncharacterized protein</fullName>
    </submittedName>
</protein>
<dbReference type="Proteomes" id="UP000075683">
    <property type="component" value="Unassembled WGS sequence"/>
</dbReference>